<proteinExistence type="predicted"/>
<evidence type="ECO:0000313" key="1">
    <source>
        <dbReference type="EMBL" id="CCX34947.1"/>
    </source>
</evidence>
<sequence length="80" mass="8646">MGALLVTPSALLLRQNMYSTDFGSPSAAGHVHGTTSSQSQYAVFESVVDLRVWTIQLLLPPAHLYSHAPFRIGSGPRSFC</sequence>
<name>U4LVX1_PYROM</name>
<dbReference type="EMBL" id="HF936670">
    <property type="protein sequence ID" value="CCX34947.1"/>
    <property type="molecule type" value="Genomic_DNA"/>
</dbReference>
<protein>
    <submittedName>
        <fullName evidence="1">Uncharacterized protein</fullName>
    </submittedName>
</protein>
<reference evidence="1 2" key="1">
    <citation type="journal article" date="2013" name="PLoS Genet.">
        <title>The genome and development-dependent transcriptomes of Pyronema confluens: a window into fungal evolution.</title>
        <authorList>
            <person name="Traeger S."/>
            <person name="Altegoer F."/>
            <person name="Freitag M."/>
            <person name="Gabaldon T."/>
            <person name="Kempken F."/>
            <person name="Kumar A."/>
            <person name="Marcet-Houben M."/>
            <person name="Poggeler S."/>
            <person name="Stajich J.E."/>
            <person name="Nowrousian M."/>
        </authorList>
    </citation>
    <scope>NUCLEOTIDE SEQUENCE [LARGE SCALE GENOMIC DNA]</scope>
    <source>
        <strain evidence="2">CBS 100304</strain>
        <tissue evidence="1">Vegetative mycelium</tissue>
    </source>
</reference>
<evidence type="ECO:0000313" key="2">
    <source>
        <dbReference type="Proteomes" id="UP000018144"/>
    </source>
</evidence>
<dbReference type="Proteomes" id="UP000018144">
    <property type="component" value="Unassembled WGS sequence"/>
</dbReference>
<dbReference type="AlphaFoldDB" id="U4LVX1"/>
<gene>
    <name evidence="1" type="ORF">PCON_04623</name>
</gene>
<accession>U4LVX1</accession>
<organism evidence="1 2">
    <name type="scientific">Pyronema omphalodes (strain CBS 100304)</name>
    <name type="common">Pyronema confluens</name>
    <dbReference type="NCBI Taxonomy" id="1076935"/>
    <lineage>
        <taxon>Eukaryota</taxon>
        <taxon>Fungi</taxon>
        <taxon>Dikarya</taxon>
        <taxon>Ascomycota</taxon>
        <taxon>Pezizomycotina</taxon>
        <taxon>Pezizomycetes</taxon>
        <taxon>Pezizales</taxon>
        <taxon>Pyronemataceae</taxon>
        <taxon>Pyronema</taxon>
    </lineage>
</organism>
<keyword evidence="2" id="KW-1185">Reference proteome</keyword>